<protein>
    <submittedName>
        <fullName evidence="2">DUF2812 domain-containing protein</fullName>
    </submittedName>
</protein>
<comment type="caution">
    <text evidence="2">The sequence shown here is derived from an EMBL/GenBank/DDBJ whole genome shotgun (WGS) entry which is preliminary data.</text>
</comment>
<feature type="transmembrane region" description="Helical" evidence="1">
    <location>
        <begin position="149"/>
        <end position="172"/>
    </location>
</feature>
<feature type="transmembrane region" description="Helical" evidence="1">
    <location>
        <begin position="357"/>
        <end position="380"/>
    </location>
</feature>
<gene>
    <name evidence="2" type="ORF">ACFQ1X_14065</name>
</gene>
<keyword evidence="1" id="KW-0812">Transmembrane</keyword>
<dbReference type="RefSeq" id="WP_144838411.1">
    <property type="nucleotide sequence ID" value="NZ_JBHTKI010000022.1"/>
</dbReference>
<evidence type="ECO:0000313" key="3">
    <source>
        <dbReference type="Proteomes" id="UP001597109"/>
    </source>
</evidence>
<sequence length="395" mass="46596">MKKVYRALWSYDVQKTEQWLADMAEQGLIFERLNRWTRCFYFQEQEPETRTYRIAYEKVSSSVLPKTLQAEGWEKVASAGNWEFSANTQPESAIRTSPGREGIVKHNQFLTYLLFPMVFYFGVILLNFIVSMFSAWVLEGGSNIVESPMWIVTYLFFTFVLGSVIFGIYSIVKIKRTNKELQGNETLDTTSVHETRDKQSENELKKAGRWVTKVKFGWMYSPDKMEQWLESMEQRGFNLYRVNRIGTIFHFVKGEPRRIAYRIDHQRGPTQSYYAIHQESGWNEKFKSYSSIENWTIWSKAYEEGEERPQLYSDQSSRLKHAKRIAFTYSALFLPFVAFYLYLILLNITRAEVSNSFTWNMTAVHFVIVLMFGSFVFRTWAYYGRLKKGKTAWDG</sequence>
<evidence type="ECO:0000256" key="1">
    <source>
        <dbReference type="SAM" id="Phobius"/>
    </source>
</evidence>
<proteinExistence type="predicted"/>
<feature type="transmembrane region" description="Helical" evidence="1">
    <location>
        <begin position="325"/>
        <end position="345"/>
    </location>
</feature>
<name>A0ABW3LEJ8_9BACL</name>
<dbReference type="EMBL" id="JBHTKI010000022">
    <property type="protein sequence ID" value="MFD1032562.1"/>
    <property type="molecule type" value="Genomic_DNA"/>
</dbReference>
<accession>A0ABW3LEJ8</accession>
<keyword evidence="1" id="KW-1133">Transmembrane helix</keyword>
<keyword evidence="1" id="KW-0472">Membrane</keyword>
<keyword evidence="3" id="KW-1185">Reference proteome</keyword>
<dbReference type="Pfam" id="PF11193">
    <property type="entry name" value="DUF2812"/>
    <property type="match status" value="2"/>
</dbReference>
<feature type="transmembrane region" description="Helical" evidence="1">
    <location>
        <begin position="109"/>
        <end position="137"/>
    </location>
</feature>
<dbReference type="Proteomes" id="UP001597109">
    <property type="component" value="Unassembled WGS sequence"/>
</dbReference>
<organism evidence="2 3">
    <name type="scientific">Metaplanococcus flavidus</name>
    <dbReference type="NCBI Taxonomy" id="569883"/>
    <lineage>
        <taxon>Bacteria</taxon>
        <taxon>Bacillati</taxon>
        <taxon>Bacillota</taxon>
        <taxon>Bacilli</taxon>
        <taxon>Bacillales</taxon>
        <taxon>Caryophanaceae</taxon>
        <taxon>Metaplanococcus</taxon>
    </lineage>
</organism>
<dbReference type="InterPro" id="IPR021359">
    <property type="entry name" value="DUF2812"/>
</dbReference>
<reference evidence="3" key="1">
    <citation type="journal article" date="2019" name="Int. J. Syst. Evol. Microbiol.">
        <title>The Global Catalogue of Microorganisms (GCM) 10K type strain sequencing project: providing services to taxonomists for standard genome sequencing and annotation.</title>
        <authorList>
            <consortium name="The Broad Institute Genomics Platform"/>
            <consortium name="The Broad Institute Genome Sequencing Center for Infectious Disease"/>
            <person name="Wu L."/>
            <person name="Ma J."/>
        </authorList>
    </citation>
    <scope>NUCLEOTIDE SEQUENCE [LARGE SCALE GENOMIC DNA]</scope>
    <source>
        <strain evidence="3">CCUG 56756</strain>
    </source>
</reference>
<evidence type="ECO:0000313" key="2">
    <source>
        <dbReference type="EMBL" id="MFD1032562.1"/>
    </source>
</evidence>